<dbReference type="GeneID" id="90589801"/>
<dbReference type="RefSeq" id="WP_347722260.1">
    <property type="nucleotide sequence ID" value="NZ_CP104395.1"/>
</dbReference>
<evidence type="ECO:0000256" key="5">
    <source>
        <dbReference type="ARBA" id="ARBA00022694"/>
    </source>
</evidence>
<feature type="binding site" evidence="7">
    <location>
        <begin position="119"/>
        <end position="120"/>
    </location>
    <ligand>
        <name>S-adenosyl-L-methionine</name>
        <dbReference type="ChEBI" id="CHEBI:59789"/>
    </ligand>
</feature>
<protein>
    <recommendedName>
        <fullName evidence="7">Fibrillarin-like rRNA/tRNA 2'-O-methyltransferase</fullName>
        <ecNumber evidence="7">2.1.1.-</ecNumber>
    </recommendedName>
</protein>
<evidence type="ECO:0000256" key="2">
    <source>
        <dbReference type="ARBA" id="ARBA00022552"/>
    </source>
</evidence>
<dbReference type="HAMAP" id="MF_00351">
    <property type="entry name" value="RNA_methyltransf_FlpA"/>
    <property type="match status" value="1"/>
</dbReference>
<evidence type="ECO:0000313" key="9">
    <source>
        <dbReference type="Proteomes" id="UP001218034"/>
    </source>
</evidence>
<evidence type="ECO:0000313" key="8">
    <source>
        <dbReference type="EMBL" id="WEL19390.1"/>
    </source>
</evidence>
<reference evidence="8 9" key="1">
    <citation type="submission" date="2022-09" db="EMBL/GenBank/DDBJ databases">
        <title>Xylan utilization by haloarchaea-nanohaloarchaea associations.</title>
        <authorList>
            <person name="Yakimov M."/>
        </authorList>
    </citation>
    <scope>NUCLEOTIDE SEQUENCE [LARGE SCALE GENOMIC DNA]</scope>
    <source>
        <strain evidence="8 9">SVXNc</strain>
    </source>
</reference>
<dbReference type="SUPFAM" id="SSF53335">
    <property type="entry name" value="S-adenosyl-L-methionine-dependent methyltransferases"/>
    <property type="match status" value="1"/>
</dbReference>
<dbReference type="NCBIfam" id="NF003276">
    <property type="entry name" value="PRK04266.1-2"/>
    <property type="match status" value="1"/>
</dbReference>
<evidence type="ECO:0000256" key="4">
    <source>
        <dbReference type="ARBA" id="ARBA00022679"/>
    </source>
</evidence>
<accession>A0ABY8CFY7</accession>
<evidence type="ECO:0000256" key="6">
    <source>
        <dbReference type="ARBA" id="ARBA00022884"/>
    </source>
</evidence>
<dbReference type="InterPro" id="IPR029063">
    <property type="entry name" value="SAM-dependent_MTases_sf"/>
</dbReference>
<proteinExistence type="inferred from homology"/>
<keyword evidence="4 7" id="KW-0808">Transferase</keyword>
<sequence>MKEIQPGVFRKGSKIFTKNAVEGQKVYGEELLEVDGLEYREWNPHRSKAGGAIAKDIDIELKPDSTVLYLGAASGTTVSHFSDILTGGFLVGIEYSDTVARKLLELAEKRENIAPILGDARKPGEYEQYLDKADIVFQDISQSDQPEIFLKNCRKFLKEDGVGLLAVKAKSISSSREPEEIYEEVIEKLEKEMEIVDRTTLEPYETDHMFLKLAKK</sequence>
<dbReference type="Gene3D" id="3.30.200.20">
    <property type="entry name" value="Phosphorylase Kinase, domain 1"/>
    <property type="match status" value="1"/>
</dbReference>
<feature type="binding site" evidence="7">
    <location>
        <begin position="76"/>
        <end position="77"/>
    </location>
    <ligand>
        <name>S-adenosyl-L-methionine</name>
        <dbReference type="ChEBI" id="CHEBI:59789"/>
    </ligand>
</feature>
<dbReference type="EC" id="2.1.1.-" evidence="7"/>
<name>A0ABY8CFY7_9ARCH</name>
<keyword evidence="9" id="KW-1185">Reference proteome</keyword>
<dbReference type="SMART" id="SM01206">
    <property type="entry name" value="Fibrillarin"/>
    <property type="match status" value="1"/>
</dbReference>
<dbReference type="EMBL" id="CP104395">
    <property type="protein sequence ID" value="WEL19390.1"/>
    <property type="molecule type" value="Genomic_DNA"/>
</dbReference>
<dbReference type="InterPro" id="IPR000692">
    <property type="entry name" value="Fibrillarin"/>
</dbReference>
<dbReference type="PANTHER" id="PTHR10335">
    <property type="entry name" value="RRNA 2-O-METHYLTRANSFERASE FIBRILLARIN"/>
    <property type="match status" value="1"/>
</dbReference>
<evidence type="ECO:0000256" key="7">
    <source>
        <dbReference type="HAMAP-Rule" id="MF_00351"/>
    </source>
</evidence>
<keyword evidence="6 7" id="KW-0694">RNA-binding</keyword>
<dbReference type="Gene3D" id="3.40.50.150">
    <property type="entry name" value="Vaccinia Virus protein VP39"/>
    <property type="match status" value="1"/>
</dbReference>
<gene>
    <name evidence="8" type="primary">nop1</name>
    <name evidence="7" type="synonym">flpA</name>
    <name evidence="8" type="ORF">SVXNc_0365</name>
</gene>
<dbReference type="Pfam" id="PF01269">
    <property type="entry name" value="Fibrillarin"/>
    <property type="match status" value="1"/>
</dbReference>
<dbReference type="PANTHER" id="PTHR10335:SF17">
    <property type="entry name" value="FIBRILLARIN"/>
    <property type="match status" value="1"/>
</dbReference>
<dbReference type="Proteomes" id="UP001218034">
    <property type="component" value="Chromosome"/>
</dbReference>
<keyword evidence="2 7" id="KW-0698">rRNA processing</keyword>
<organism evidence="8 9">
    <name type="scientific">Candidatus Nanohalococcus occultus</name>
    <dbReference type="NCBI Taxonomy" id="2978047"/>
    <lineage>
        <taxon>Archaea</taxon>
        <taxon>Candidatus Nanohalarchaeota</taxon>
        <taxon>Candidatus Nanohalarchaeota incertae sedis</taxon>
        <taxon>Candidatus Nanohalococcus</taxon>
    </lineage>
</organism>
<dbReference type="PIRSF" id="PIRSF006540">
    <property type="entry name" value="Nop17p"/>
    <property type="match status" value="1"/>
</dbReference>
<evidence type="ECO:0000256" key="3">
    <source>
        <dbReference type="ARBA" id="ARBA00022603"/>
    </source>
</evidence>
<comment type="subunit">
    <text evidence="7">Interacts with nop5. Component of box C/D small ribonucleoprotein (sRNP) particles that contain rpl7ae, FlpA and nop5, plus a guide RNA.</text>
</comment>
<evidence type="ECO:0000256" key="1">
    <source>
        <dbReference type="ARBA" id="ARBA00010632"/>
    </source>
</evidence>
<comment type="similarity">
    <text evidence="1 7">Belongs to the methyltransferase superfamily. Fibrillarin family.</text>
</comment>
<feature type="binding site" evidence="7">
    <location>
        <begin position="139"/>
        <end position="142"/>
    </location>
    <ligand>
        <name>S-adenosyl-L-methionine</name>
        <dbReference type="ChEBI" id="CHEBI:59789"/>
    </ligand>
</feature>
<keyword evidence="5 7" id="KW-0819">tRNA processing</keyword>
<dbReference type="PRINTS" id="PR00052">
    <property type="entry name" value="FIBRILLARIN"/>
</dbReference>
<comment type="function">
    <text evidence="7">Involved in pre-rRNA and tRNA processing. Utilizes the methyl donor S-adenosyl-L-methionine to catalyze the site-specific 2'-hydroxyl methylation of ribose moieties in rRNA and tRNA. Site specificity is provided by a guide RNA that base pairs with the substrate. Methylation occurs at a characteristic distance from the sequence involved in base pairing with the guide RNA.</text>
</comment>
<feature type="binding site" evidence="7">
    <location>
        <begin position="94"/>
        <end position="95"/>
    </location>
    <ligand>
        <name>S-adenosyl-L-methionine</name>
        <dbReference type="ChEBI" id="CHEBI:59789"/>
    </ligand>
</feature>
<keyword evidence="3 7" id="KW-0489">Methyltransferase</keyword>